<accession>A0A1H6L6A7</accession>
<dbReference type="InterPro" id="IPR001647">
    <property type="entry name" value="HTH_TetR"/>
</dbReference>
<keyword evidence="3" id="KW-0804">Transcription</keyword>
<dbReference type="PANTHER" id="PTHR30055">
    <property type="entry name" value="HTH-TYPE TRANSCRIPTIONAL REGULATOR RUTR"/>
    <property type="match status" value="1"/>
</dbReference>
<dbReference type="EMBL" id="LT629971">
    <property type="protein sequence ID" value="SEH83856.1"/>
    <property type="molecule type" value="Genomic_DNA"/>
</dbReference>
<evidence type="ECO:0000256" key="2">
    <source>
        <dbReference type="ARBA" id="ARBA00023125"/>
    </source>
</evidence>
<dbReference type="RefSeq" id="WP_157897810.1">
    <property type="nucleotide sequence ID" value="NZ_LT629971.1"/>
</dbReference>
<evidence type="ECO:0000256" key="1">
    <source>
        <dbReference type="ARBA" id="ARBA00023015"/>
    </source>
</evidence>
<organism evidence="6 7">
    <name type="scientific">Mycolicibacterium rutilum</name>
    <name type="common">Mycobacterium rutilum</name>
    <dbReference type="NCBI Taxonomy" id="370526"/>
    <lineage>
        <taxon>Bacteria</taxon>
        <taxon>Bacillati</taxon>
        <taxon>Actinomycetota</taxon>
        <taxon>Actinomycetes</taxon>
        <taxon>Mycobacteriales</taxon>
        <taxon>Mycobacteriaceae</taxon>
        <taxon>Mycolicibacterium</taxon>
    </lineage>
</organism>
<keyword evidence="2 4" id="KW-0238">DNA-binding</keyword>
<evidence type="ECO:0000256" key="4">
    <source>
        <dbReference type="PROSITE-ProRule" id="PRU00335"/>
    </source>
</evidence>
<dbReference type="Gene3D" id="1.10.357.10">
    <property type="entry name" value="Tetracycline Repressor, domain 2"/>
    <property type="match status" value="1"/>
</dbReference>
<dbReference type="STRING" id="370526.SAMN04489835_4737"/>
<gene>
    <name evidence="6" type="ORF">SAMN04489835_4737</name>
</gene>
<dbReference type="PANTHER" id="PTHR30055:SF234">
    <property type="entry name" value="HTH-TYPE TRANSCRIPTIONAL REGULATOR BETI"/>
    <property type="match status" value="1"/>
</dbReference>
<dbReference type="Pfam" id="PF00440">
    <property type="entry name" value="TetR_N"/>
    <property type="match status" value="1"/>
</dbReference>
<dbReference type="PROSITE" id="PS50977">
    <property type="entry name" value="HTH_TETR_2"/>
    <property type="match status" value="1"/>
</dbReference>
<dbReference type="InterPro" id="IPR009057">
    <property type="entry name" value="Homeodomain-like_sf"/>
</dbReference>
<dbReference type="InterPro" id="IPR050109">
    <property type="entry name" value="HTH-type_TetR-like_transc_reg"/>
</dbReference>
<keyword evidence="1" id="KW-0805">Transcription regulation</keyword>
<name>A0A1H6L6A7_MYCRU</name>
<feature type="domain" description="HTH tetR-type" evidence="5">
    <location>
        <begin position="9"/>
        <end position="67"/>
    </location>
</feature>
<proteinExistence type="predicted"/>
<protein>
    <submittedName>
        <fullName evidence="6">DNA-binding transcriptional regulator, AcrR family</fullName>
    </submittedName>
</protein>
<evidence type="ECO:0000256" key="3">
    <source>
        <dbReference type="ARBA" id="ARBA00023163"/>
    </source>
</evidence>
<evidence type="ECO:0000313" key="7">
    <source>
        <dbReference type="Proteomes" id="UP000182915"/>
    </source>
</evidence>
<evidence type="ECO:0000259" key="5">
    <source>
        <dbReference type="PROSITE" id="PS50977"/>
    </source>
</evidence>
<dbReference type="GO" id="GO:0003700">
    <property type="term" value="F:DNA-binding transcription factor activity"/>
    <property type="evidence" value="ECO:0007669"/>
    <property type="project" value="TreeGrafter"/>
</dbReference>
<dbReference type="GO" id="GO:0000976">
    <property type="term" value="F:transcription cis-regulatory region binding"/>
    <property type="evidence" value="ECO:0007669"/>
    <property type="project" value="TreeGrafter"/>
</dbReference>
<dbReference type="AlphaFoldDB" id="A0A1H6L6A7"/>
<dbReference type="OrthoDB" id="3217159at2"/>
<reference evidence="7" key="1">
    <citation type="submission" date="2016-10" db="EMBL/GenBank/DDBJ databases">
        <authorList>
            <person name="Varghese N."/>
            <person name="Submissions S."/>
        </authorList>
    </citation>
    <scope>NUCLEOTIDE SEQUENCE [LARGE SCALE GENOMIC DNA]</scope>
    <source>
        <strain evidence="7">DSM 45405</strain>
    </source>
</reference>
<sequence length="192" mass="21456">MTTRPNQKSRTRKDLLQAASRLLREGRTPTLEQVAEEAMVSRATAYRYFPSVDALLIEAPLDDELPEPAELFRDVATTDPIERMLLVDDAMQQLISANERPLRLMLAQSLQRDSGEIPARQNRRTALIEAALAPARGDFSPDALDTVTEALAVFIGTESMVVFSDVLRVDAERARSVRRFAIQALIEAARKH</sequence>
<dbReference type="Proteomes" id="UP000182915">
    <property type="component" value="Chromosome I"/>
</dbReference>
<feature type="DNA-binding region" description="H-T-H motif" evidence="4">
    <location>
        <begin position="30"/>
        <end position="49"/>
    </location>
</feature>
<keyword evidence="7" id="KW-1185">Reference proteome</keyword>
<evidence type="ECO:0000313" key="6">
    <source>
        <dbReference type="EMBL" id="SEH83856.1"/>
    </source>
</evidence>
<dbReference type="SUPFAM" id="SSF46689">
    <property type="entry name" value="Homeodomain-like"/>
    <property type="match status" value="1"/>
</dbReference>